<proteinExistence type="predicted"/>
<accession>A0ABV0GGS2</accession>
<comment type="caution">
    <text evidence="2">The sequence shown here is derived from an EMBL/GenBank/DDBJ whole genome shotgun (WGS) entry which is preliminary data.</text>
</comment>
<evidence type="ECO:0000256" key="1">
    <source>
        <dbReference type="SAM" id="MobiDB-lite"/>
    </source>
</evidence>
<sequence length="1316" mass="144951">MYTGSQQDTRLSPALLPGHFRPDELSLAQRLRQLLQWSRQLDFITLRGLPGGRWSDLLEQDLSLLLAELSALPVAQWQAQALQLDTLAPAQQRRQCLALAQALNRWHSRLLACLDEPGVPADDPLHAVARLLQDRLAGVLAPQLRGLLTPEEAARAWHPHWGLQASGTDTPTRPAGLREHRLLWLSMCRVLAGLQVAAQKALPGSLRTQWHEPSIGLLLAQTQLLQLSREPLDRFNERLTHYYYAHRLGLGREPEVPALVHLLLERQPHARRPVQLPAGTRFVASQDGVSRSVESLHELWLSPLRVSHLLSLYQPRDPDISPERDYGYATGTLAWQGETPAADSLADVDPKARPPLGGGSDSRPARQGLALASPLLQLREGQRRIQLHLHLRVPEGFADGGPPPSVAACQYLVQRERQEGWQPPGEAPDQAHWRLLLQRLTDEAPGLQGAPWLQYLLARCLHAQSPETLTPWLGRLFAVWLCATTADLPMDALGLLRGHAAQVLADYVPEPGQQVDVDDPLSLLYSERPLERSLVFDRVFRGAWSAALSGAEGWMAVDEVFAIHGSLAHSAPGARPAEPAGTAQPPAAGFLLCLLLGSEQAAVSAARPAVHGEGWPALPVLQLQLQSRSRLFASSLLQQLPLEALQLEVQVQGLRALELHNQLGRLDPSKPFMPFGPLPEPGSYLMFSHPELVQKPLQSLQLHLHWQGLPRRAWDEHYAGYPDAPWNSQALRVQASVLADGRWREVGGDGDIEGGQGPTDSQGLRLFPAAPRNKPLADQTLDFDGTPLLRLHRPATGPVRDYSLLTRHGYFRLTLAGTPHAFGHADYPRLLTSTLTLNSKLKQPAPLPQAPWTPTLAAVEADYVARQRIPARSGEPLADGTELRYLWPFGSQALHALPQSDPRPVLPHWPAMGQLMIGLQGEQPQGTLSLLFKLRSESAREPLGRPLPRLRWQAWCGDDWVELEAHRVLMDGTEGLLRSGVVLLDLPAGMSSGCPSLPAGPFWLRLLGDGRLPLLAGLQGVWTNGVLTRLQGPALPQPLAPLSVRAAQEAVPGLAAVRQPWPSFAERAAESQPEWITRIAERLRHRGRAAMPWDYERLVLQQFPEVQRVKCIPRSDPRGDGRLTVVVVPALPAGVAPDGAEAPKLDAATLARIQRWLQSRMPPGQPLLVRNATYERLQVRCSLRLKPGEPAGERLRQITDALRGFLSPWREGGPTMHFDWQLQVDEVEAFLRAQPGVGQIGQASLLHIIRDDEGHYTLRDTATGHRLLRPARPWSLALPTRGHLLELSEHPSPRAPVSGIAKLTLGGSFIIGQDSP</sequence>
<gene>
    <name evidence="2" type="ORF">ABDJ40_16120</name>
</gene>
<protein>
    <recommendedName>
        <fullName evidence="4">Baseplate protein J-like domain-containing protein</fullName>
    </recommendedName>
</protein>
<keyword evidence="3" id="KW-1185">Reference proteome</keyword>
<dbReference type="RefSeq" id="WP_347611400.1">
    <property type="nucleotide sequence ID" value="NZ_JBDPZC010000007.1"/>
</dbReference>
<reference evidence="2 3" key="1">
    <citation type="submission" date="2024-05" db="EMBL/GenBank/DDBJ databases">
        <title>Roseateles sp. 2.12 16S ribosomal RNA gene Genome sequencing and assembly.</title>
        <authorList>
            <person name="Woo H."/>
        </authorList>
    </citation>
    <scope>NUCLEOTIDE SEQUENCE [LARGE SCALE GENOMIC DNA]</scope>
    <source>
        <strain evidence="2 3">2.12</strain>
    </source>
</reference>
<dbReference type="Proteomes" id="UP001462640">
    <property type="component" value="Unassembled WGS sequence"/>
</dbReference>
<dbReference type="EMBL" id="JBDPZC010000007">
    <property type="protein sequence ID" value="MEO3714291.1"/>
    <property type="molecule type" value="Genomic_DNA"/>
</dbReference>
<organism evidence="2 3">
    <name type="scientific">Roseateles flavus</name>
    <dbReference type="NCBI Taxonomy" id="3149041"/>
    <lineage>
        <taxon>Bacteria</taxon>
        <taxon>Pseudomonadati</taxon>
        <taxon>Pseudomonadota</taxon>
        <taxon>Betaproteobacteria</taxon>
        <taxon>Burkholderiales</taxon>
        <taxon>Sphaerotilaceae</taxon>
        <taxon>Roseateles</taxon>
    </lineage>
</organism>
<evidence type="ECO:0008006" key="4">
    <source>
        <dbReference type="Google" id="ProtNLM"/>
    </source>
</evidence>
<feature type="region of interest" description="Disordered" evidence="1">
    <location>
        <begin position="339"/>
        <end position="366"/>
    </location>
</feature>
<name>A0ABV0GGS2_9BURK</name>
<evidence type="ECO:0000313" key="2">
    <source>
        <dbReference type="EMBL" id="MEO3714291.1"/>
    </source>
</evidence>
<evidence type="ECO:0000313" key="3">
    <source>
        <dbReference type="Proteomes" id="UP001462640"/>
    </source>
</evidence>